<sequence length="91" mass="9590">MKIPKSEVRGHDKMFMSPSGAAAPSILALRSDVDVWLCVKRVVTHQSAKQSAFTDANAVPRSPGGEADTCPHPLTANAISNLPPVPADTRA</sequence>
<name>A0AAV2M671_KNICA</name>
<evidence type="ECO:0000313" key="3">
    <source>
        <dbReference type="Proteomes" id="UP001497482"/>
    </source>
</evidence>
<feature type="region of interest" description="Disordered" evidence="1">
    <location>
        <begin position="49"/>
        <end position="91"/>
    </location>
</feature>
<dbReference type="AlphaFoldDB" id="A0AAV2M671"/>
<dbReference type="EMBL" id="OZ035828">
    <property type="protein sequence ID" value="CAL1608804.1"/>
    <property type="molecule type" value="Genomic_DNA"/>
</dbReference>
<evidence type="ECO:0000256" key="1">
    <source>
        <dbReference type="SAM" id="MobiDB-lite"/>
    </source>
</evidence>
<evidence type="ECO:0000313" key="2">
    <source>
        <dbReference type="EMBL" id="CAL1608804.1"/>
    </source>
</evidence>
<gene>
    <name evidence="2" type="ORF">KC01_LOCUS35664</name>
</gene>
<protein>
    <submittedName>
        <fullName evidence="2">Uncharacterized protein</fullName>
    </submittedName>
</protein>
<reference evidence="2 3" key="1">
    <citation type="submission" date="2024-04" db="EMBL/GenBank/DDBJ databases">
        <authorList>
            <person name="Waldvogel A.-M."/>
            <person name="Schoenle A."/>
        </authorList>
    </citation>
    <scope>NUCLEOTIDE SEQUENCE [LARGE SCALE GENOMIC DNA]</scope>
</reference>
<accession>A0AAV2M671</accession>
<organism evidence="2 3">
    <name type="scientific">Knipowitschia caucasica</name>
    <name type="common">Caucasian dwarf goby</name>
    <name type="synonym">Pomatoschistus caucasicus</name>
    <dbReference type="NCBI Taxonomy" id="637954"/>
    <lineage>
        <taxon>Eukaryota</taxon>
        <taxon>Metazoa</taxon>
        <taxon>Chordata</taxon>
        <taxon>Craniata</taxon>
        <taxon>Vertebrata</taxon>
        <taxon>Euteleostomi</taxon>
        <taxon>Actinopterygii</taxon>
        <taxon>Neopterygii</taxon>
        <taxon>Teleostei</taxon>
        <taxon>Neoteleostei</taxon>
        <taxon>Acanthomorphata</taxon>
        <taxon>Gobiaria</taxon>
        <taxon>Gobiiformes</taxon>
        <taxon>Gobioidei</taxon>
        <taxon>Gobiidae</taxon>
        <taxon>Gobiinae</taxon>
        <taxon>Knipowitschia</taxon>
    </lineage>
</organism>
<dbReference type="Proteomes" id="UP001497482">
    <property type="component" value="Chromosome 6"/>
</dbReference>
<keyword evidence="3" id="KW-1185">Reference proteome</keyword>
<proteinExistence type="predicted"/>